<keyword evidence="1" id="KW-0472">Membrane</keyword>
<evidence type="ECO:0000313" key="2">
    <source>
        <dbReference type="EMBL" id="RGE60975.1"/>
    </source>
</evidence>
<name>A0A3E3I5S1_9FIRM</name>
<dbReference type="EMBL" id="QVLV01000006">
    <property type="protein sequence ID" value="RGE60975.1"/>
    <property type="molecule type" value="Genomic_DNA"/>
</dbReference>
<accession>A0A3E3I5S1</accession>
<dbReference type="AlphaFoldDB" id="A0A3E3I5S1"/>
<gene>
    <name evidence="2" type="ORF">DXC51_10560</name>
</gene>
<keyword evidence="1" id="KW-0812">Transmembrane</keyword>
<reference evidence="2 3" key="1">
    <citation type="submission" date="2018-08" db="EMBL/GenBank/DDBJ databases">
        <title>A genome reference for cultivated species of the human gut microbiota.</title>
        <authorList>
            <person name="Zou Y."/>
            <person name="Xue W."/>
            <person name="Luo G."/>
        </authorList>
    </citation>
    <scope>NUCLEOTIDE SEQUENCE [LARGE SCALE GENOMIC DNA]</scope>
    <source>
        <strain evidence="2 3">TF05-5AC</strain>
    </source>
</reference>
<comment type="caution">
    <text evidence="2">The sequence shown here is derived from an EMBL/GenBank/DDBJ whole genome shotgun (WGS) entry which is preliminary data.</text>
</comment>
<dbReference type="Proteomes" id="UP000260812">
    <property type="component" value="Unassembled WGS sequence"/>
</dbReference>
<proteinExistence type="predicted"/>
<dbReference type="InterPro" id="IPR025962">
    <property type="entry name" value="SdpI/YhfL"/>
</dbReference>
<feature type="transmembrane region" description="Helical" evidence="1">
    <location>
        <begin position="59"/>
        <end position="78"/>
    </location>
</feature>
<keyword evidence="3" id="KW-1185">Reference proteome</keyword>
<sequence length="116" mass="13215">MYSLLLLNLIIPFVMILVGWILKKHPVMDMKSHNGYNTPASRKSQEHWDYAQNIAPYNYIFLGKILGVIEIILSVVFLRLHISVGVALIVGICVGVGFLLFGFYKTDAEIERKFTE</sequence>
<feature type="transmembrane region" description="Helical" evidence="1">
    <location>
        <begin position="6"/>
        <end position="22"/>
    </location>
</feature>
<dbReference type="Pfam" id="PF13630">
    <property type="entry name" value="SdpI"/>
    <property type="match status" value="1"/>
</dbReference>
<keyword evidence="1" id="KW-1133">Transmembrane helix</keyword>
<feature type="transmembrane region" description="Helical" evidence="1">
    <location>
        <begin position="84"/>
        <end position="104"/>
    </location>
</feature>
<evidence type="ECO:0008006" key="4">
    <source>
        <dbReference type="Google" id="ProtNLM"/>
    </source>
</evidence>
<evidence type="ECO:0000313" key="3">
    <source>
        <dbReference type="Proteomes" id="UP000260812"/>
    </source>
</evidence>
<evidence type="ECO:0000256" key="1">
    <source>
        <dbReference type="SAM" id="Phobius"/>
    </source>
</evidence>
<dbReference type="GeneID" id="97987304"/>
<organism evidence="2 3">
    <name type="scientific">Eisenbergiella massiliensis</name>
    <dbReference type="NCBI Taxonomy" id="1720294"/>
    <lineage>
        <taxon>Bacteria</taxon>
        <taxon>Bacillati</taxon>
        <taxon>Bacillota</taxon>
        <taxon>Clostridia</taxon>
        <taxon>Lachnospirales</taxon>
        <taxon>Lachnospiraceae</taxon>
        <taxon>Eisenbergiella</taxon>
    </lineage>
</organism>
<dbReference type="RefSeq" id="WP_117544485.1">
    <property type="nucleotide sequence ID" value="NZ_JBKUNB010000006.1"/>
</dbReference>
<protein>
    <recommendedName>
        <fullName evidence="4">SdpI family protein</fullName>
    </recommendedName>
</protein>